<name>A0A4U5QHZ3_POPAL</name>
<reference evidence="2" key="1">
    <citation type="submission" date="2018-10" db="EMBL/GenBank/DDBJ databases">
        <title>Population genomic analysis revealed the cold adaptation of white poplar.</title>
        <authorList>
            <person name="Liu Y.-J."/>
        </authorList>
    </citation>
    <scope>NUCLEOTIDE SEQUENCE [LARGE SCALE GENOMIC DNA]</scope>
    <source>
        <strain evidence="2">PAL-ZL1</strain>
    </source>
</reference>
<keyword evidence="1" id="KW-1133">Transmembrane helix</keyword>
<protein>
    <submittedName>
        <fullName evidence="2">Uncharacterized protein</fullName>
    </submittedName>
</protein>
<evidence type="ECO:0000313" key="2">
    <source>
        <dbReference type="EMBL" id="TKS08727.1"/>
    </source>
</evidence>
<accession>A0A4U5QHZ3</accession>
<comment type="caution">
    <text evidence="2">The sequence shown here is derived from an EMBL/GenBank/DDBJ whole genome shotgun (WGS) entry which is preliminary data.</text>
</comment>
<keyword evidence="1" id="KW-0812">Transmembrane</keyword>
<gene>
    <name evidence="2" type="ORF">D5086_0000100260</name>
</gene>
<sequence>MRPYFLLNVRRSGECESILHVLRDDFSRSAGGRIVYNLLPRAVISGEVSWVFELLAHVGNSGIGEMQLCLIPPFRLLHLILWWFSTLYMAANIVRGVINLCYWFGYGVGELIRDDAGVRDSKIAVDMINGADKEPTGQLIHSIIFLLHWPWRVRFLRSADWLANYAQLHILLSWVFIIFQMVL</sequence>
<proteinExistence type="predicted"/>
<dbReference type="AlphaFoldDB" id="A0A4U5QHZ3"/>
<organism evidence="2">
    <name type="scientific">Populus alba</name>
    <name type="common">White poplar</name>
    <dbReference type="NCBI Taxonomy" id="43335"/>
    <lineage>
        <taxon>Eukaryota</taxon>
        <taxon>Viridiplantae</taxon>
        <taxon>Streptophyta</taxon>
        <taxon>Embryophyta</taxon>
        <taxon>Tracheophyta</taxon>
        <taxon>Spermatophyta</taxon>
        <taxon>Magnoliopsida</taxon>
        <taxon>eudicotyledons</taxon>
        <taxon>Gunneridae</taxon>
        <taxon>Pentapetalae</taxon>
        <taxon>rosids</taxon>
        <taxon>fabids</taxon>
        <taxon>Malpighiales</taxon>
        <taxon>Salicaceae</taxon>
        <taxon>Saliceae</taxon>
        <taxon>Populus</taxon>
    </lineage>
</organism>
<dbReference type="EMBL" id="RCHU01000292">
    <property type="protein sequence ID" value="TKS08727.1"/>
    <property type="molecule type" value="Genomic_DNA"/>
</dbReference>
<feature type="transmembrane region" description="Helical" evidence="1">
    <location>
        <begin position="162"/>
        <end position="182"/>
    </location>
</feature>
<keyword evidence="1" id="KW-0472">Membrane</keyword>
<feature type="transmembrane region" description="Helical" evidence="1">
    <location>
        <begin position="80"/>
        <end position="104"/>
    </location>
</feature>
<evidence type="ECO:0000256" key="1">
    <source>
        <dbReference type="SAM" id="Phobius"/>
    </source>
</evidence>